<evidence type="ECO:0008006" key="3">
    <source>
        <dbReference type="Google" id="ProtNLM"/>
    </source>
</evidence>
<organism evidence="1 2">
    <name type="scientific">Roseovarius bejariae</name>
    <dbReference type="NCBI Taxonomy" id="2576383"/>
    <lineage>
        <taxon>Bacteria</taxon>
        <taxon>Pseudomonadati</taxon>
        <taxon>Pseudomonadota</taxon>
        <taxon>Alphaproteobacteria</taxon>
        <taxon>Rhodobacterales</taxon>
        <taxon>Roseobacteraceae</taxon>
        <taxon>Roseovarius</taxon>
    </lineage>
</organism>
<name>A0A844CS84_9RHOB</name>
<sequence>MYAISLTSIPPRFARIGPVLSALLAQRPAPVAVYLCLPRSYRRFPGPVTPPALPSGVELLWSGADLGPAGKALISARHLRGQVDRLIYCDDDWLYPPGWAAALLADAGDGVASTGQGFSVKRLTRQSHAKPGFTDIAQGFSGVCIDPAWLSGAEMEPPEAAWPVDDIWLSGQLARHGVAVQEVAQARASIRPAFQDRYALQNAHIAGQNRHEANMACIEALTQRYGLWPAASRTARAARP</sequence>
<reference evidence="1 2" key="1">
    <citation type="submission" date="2019-05" db="EMBL/GenBank/DDBJ databases">
        <title>Roseovarius bejariae sp. nov., a moderately halophylic bacterium isolated from a saline soil in Rambla Salada (Murcia).</title>
        <authorList>
            <person name="Castro D.J."/>
            <person name="Gomez-Altuve A."/>
            <person name="Reina J.C."/>
            <person name="Rodriguez M."/>
            <person name="Sampedro I."/>
            <person name="Llamas I."/>
            <person name="Martinez-Checa F."/>
        </authorList>
    </citation>
    <scope>NUCLEOTIDE SEQUENCE [LARGE SCALE GENOMIC DNA]</scope>
    <source>
        <strain evidence="1 2">A21</strain>
    </source>
</reference>
<comment type="caution">
    <text evidence="1">The sequence shown here is derived from an EMBL/GenBank/DDBJ whole genome shotgun (WGS) entry which is preliminary data.</text>
</comment>
<dbReference type="AlphaFoldDB" id="A0A844CS84"/>
<dbReference type="EMBL" id="SZWE01000001">
    <property type="protein sequence ID" value="MRU14859.1"/>
    <property type="molecule type" value="Genomic_DNA"/>
</dbReference>
<evidence type="ECO:0000313" key="2">
    <source>
        <dbReference type="Proteomes" id="UP000564704"/>
    </source>
</evidence>
<proteinExistence type="predicted"/>
<accession>A0A844CS84</accession>
<dbReference type="RefSeq" id="WP_154149660.1">
    <property type="nucleotide sequence ID" value="NZ_SZWE01000001.1"/>
</dbReference>
<dbReference type="OrthoDB" id="5465469at2"/>
<evidence type="ECO:0000313" key="1">
    <source>
        <dbReference type="EMBL" id="MRU14859.1"/>
    </source>
</evidence>
<gene>
    <name evidence="1" type="ORF">FDP25_05370</name>
</gene>
<keyword evidence="2" id="KW-1185">Reference proteome</keyword>
<protein>
    <recommendedName>
        <fullName evidence="3">Glycosyl transferase family 2</fullName>
    </recommendedName>
</protein>
<dbReference type="Proteomes" id="UP000564704">
    <property type="component" value="Unassembled WGS sequence"/>
</dbReference>